<evidence type="ECO:0000313" key="1">
    <source>
        <dbReference type="EMBL" id="KAG8009855.1"/>
    </source>
</evidence>
<dbReference type="Proteomes" id="UP000805704">
    <property type="component" value="Chromosome 16"/>
</dbReference>
<evidence type="ECO:0000313" key="2">
    <source>
        <dbReference type="Proteomes" id="UP000805704"/>
    </source>
</evidence>
<gene>
    <name evidence="1" type="ORF">GBF38_013911</name>
</gene>
<dbReference type="EMBL" id="CM024804">
    <property type="protein sequence ID" value="KAG8009855.1"/>
    <property type="molecule type" value="Genomic_DNA"/>
</dbReference>
<reference evidence="1" key="1">
    <citation type="submission" date="2020-04" db="EMBL/GenBank/DDBJ databases">
        <title>A chromosome-scale assembly and high-density genetic map of the yellow drum (Nibea albiflora) genome.</title>
        <authorList>
            <person name="Xu D."/>
            <person name="Zhang W."/>
            <person name="Chen R."/>
            <person name="Tan P."/>
            <person name="Wang L."/>
            <person name="Song H."/>
            <person name="Tian L."/>
            <person name="Zhu Q."/>
            <person name="Wang B."/>
        </authorList>
    </citation>
    <scope>NUCLEOTIDE SEQUENCE</scope>
    <source>
        <strain evidence="1">ZJHYS-2018</strain>
    </source>
</reference>
<sequence>FFCFDPQVFRHLSDIDPSTMSSRGKNDLCRVCGGALQGNQRRWLFGGRNKKNGQPHTPTESLRGGSLSRSSQSSPWGDTLSLGSSASLSKSQLSLSSPSKGMDLLSVLTHILGQSVPRGGGQGEFVCGKCMCALERVFKFDSVIARVRVLSSERLQKLTQERDKIRQWVRQNYCHRHPQEFQSRGSTSEEDGEAEKEGYREMLRENMALSEYECWSEKWDTCPYFIRTGKRCRKGKGCEGCDSLRVSDSDYESVCGVPRHLPFQPFSPLPLSRDKSQSMPLHWQRIPSINSTPSSLAGSTLSLQTSSRTESVQSLDSLDGNDPFDSPGESRSAYFLLKELRSIEGKPISSPSGSRIPVLGRKDGRYLGKAGEMPSNSVNRVLSFGDVENGGDVVDGEDGDVLTELRDEFMPLHQESATGRVHNAVRHMQGQLDQAVSRIRTLEAELKHGRSKQPAEVNGSEDWAPLVQTEGGVSLLQSLGHSLHSRERLIQECMSLIRRLCAEEGAGTELINKLTENLKEILSDNKAALEALRSEMSEKEKGMEKEIEALRKAGRDRERDLDTLNFVLQCNQDVINDLRVALGEKERLLKEVEKEREVWRRRDRALDTVLQEKETLIHCLKEELENRRKDETESASRGSQLAALLEDRVGNSTILCTEVTKLTTALQEYQDLVQKQQESHSQTVSSLTDQLQGVRQELKEKQKEKKEADRSWQNNREDRERQERKLRDSLEKRDKLIEVCRSSRCLTIGPQSWRDGTVRSIRRAERLVRQTRAGRSGTCSRARSYSAAAGFTPKLTDGTAETTEDKTTGEECGESRDCICTNKMSRPQTTGVTPNVLLKFPSGSQRTSVAPFPPTSLREQCAGASVAVAGEYMRRVREVEGQLRRQAGRVTQEGVKLERERGHLEKMLRSLRADLTVNRRSSEGRTRRPPTAETETDGADYLLLCERRELAQLKQDLEGALRNTLTQLQALGESSRQLLDCASERACVLELLPHSAGGHRSSAQTFTKADPVSPFTPECKQVLESSALTVNQSKQLREDVRQMLTSAITRQRAIHNTVNDGLVKKMAETISLQQNLTLMSGATRQAMFRKQREVNCIRHSHDRAQGPEYSGDILSREKLNRPLVQVYQRHPGTQLPEAAQLIQGSAVLRRCLMSSERELARLQHACLQLLDDQHGKRAAAQVDAAVVRMRLPLFCYTCVFPAISPLDCIRFPMKCPPGQVCLSSRAVGEKGDFRVVLYEKSCILPSLCGITGEKYTMGLNFTFINECCNTHLCNGAAKPATPYWTGTLLTLLISYSLW</sequence>
<keyword evidence="2" id="KW-1185">Reference proteome</keyword>
<comment type="caution">
    <text evidence="1">The sequence shown here is derived from an EMBL/GenBank/DDBJ whole genome shotgun (WGS) entry which is preliminary data.</text>
</comment>
<proteinExistence type="predicted"/>
<protein>
    <submittedName>
        <fullName evidence="1">Uncharacterized protein</fullName>
    </submittedName>
</protein>
<organism evidence="1 2">
    <name type="scientific">Nibea albiflora</name>
    <name type="common">Yellow drum</name>
    <name type="synonym">Corvina albiflora</name>
    <dbReference type="NCBI Taxonomy" id="240163"/>
    <lineage>
        <taxon>Eukaryota</taxon>
        <taxon>Metazoa</taxon>
        <taxon>Chordata</taxon>
        <taxon>Craniata</taxon>
        <taxon>Vertebrata</taxon>
        <taxon>Euteleostomi</taxon>
        <taxon>Actinopterygii</taxon>
        <taxon>Neopterygii</taxon>
        <taxon>Teleostei</taxon>
        <taxon>Neoteleostei</taxon>
        <taxon>Acanthomorphata</taxon>
        <taxon>Eupercaria</taxon>
        <taxon>Sciaenidae</taxon>
        <taxon>Nibea</taxon>
    </lineage>
</organism>
<feature type="non-terminal residue" evidence="1">
    <location>
        <position position="1"/>
    </location>
</feature>
<accession>A0ACB7F756</accession>
<name>A0ACB7F756_NIBAL</name>